<dbReference type="GO" id="GO:0005615">
    <property type="term" value="C:extracellular space"/>
    <property type="evidence" value="ECO:0007669"/>
    <property type="project" value="TreeGrafter"/>
</dbReference>
<sequence>MFLYEWFLALCLVREVALKQTFPNLKEDNHLKTFIELPGLFQNKCIDDLGCFWTGPPFWHPVHRPVSRIPARLTGTRFLLYTPQLRNQPQQLNLTKESVADSGFERELGTKILIHGYVVELKEDEDVRFKMKDELLDEGAYNVVIVDWDEHNKFPYSQAVANARVVAAQIAKLIRLAMTHKGISPRSIHLIGHSLGGQIAGWVGERVPNIGRITGLDPAGPFFHNAENVVRLDTSDAEFVDIIHTNGGDNPIDGLGIKETIGHMDFYPNGGTRQPGCFFNLYEDNDFNATFERLVANSCDHSRANFYFLESIKNCTFFATQCESYAAFENGECSGGAVVEMGLHTRKIPKVEGGAKFFLKTHGERPFCTKEEDGW</sequence>
<dbReference type="Pfam" id="PF00151">
    <property type="entry name" value="Lipase"/>
    <property type="match status" value="1"/>
</dbReference>
<dbReference type="GO" id="GO:0016042">
    <property type="term" value="P:lipid catabolic process"/>
    <property type="evidence" value="ECO:0007669"/>
    <property type="project" value="TreeGrafter"/>
</dbReference>
<reference evidence="7 8" key="1">
    <citation type="journal article" date="2022" name="Nat. Ecol. Evol.">
        <title>A masculinizing supergene underlies an exaggerated male reproductive morph in a spider.</title>
        <authorList>
            <person name="Hendrickx F."/>
            <person name="De Corte Z."/>
            <person name="Sonet G."/>
            <person name="Van Belleghem S.M."/>
            <person name="Kostlbacher S."/>
            <person name="Vangestel C."/>
        </authorList>
    </citation>
    <scope>NUCLEOTIDE SEQUENCE [LARGE SCALE GENOMIC DNA]</scope>
    <source>
        <strain evidence="7">W744_W776</strain>
    </source>
</reference>
<evidence type="ECO:0000256" key="2">
    <source>
        <dbReference type="ARBA" id="ARBA00010701"/>
    </source>
</evidence>
<keyword evidence="5" id="KW-0732">Signal</keyword>
<evidence type="ECO:0000256" key="4">
    <source>
        <dbReference type="RuleBase" id="RU004262"/>
    </source>
</evidence>
<comment type="similarity">
    <text evidence="2 4">Belongs to the AB hydrolase superfamily. Lipase family.</text>
</comment>
<dbReference type="InterPro" id="IPR013818">
    <property type="entry name" value="Lipase"/>
</dbReference>
<dbReference type="PANTHER" id="PTHR11610">
    <property type="entry name" value="LIPASE"/>
    <property type="match status" value="1"/>
</dbReference>
<dbReference type="InterPro" id="IPR029058">
    <property type="entry name" value="AB_hydrolase_fold"/>
</dbReference>
<keyword evidence="3" id="KW-0964">Secreted</keyword>
<dbReference type="PRINTS" id="PR00821">
    <property type="entry name" value="TAGLIPASE"/>
</dbReference>
<organism evidence="7 8">
    <name type="scientific">Oedothorax gibbosus</name>
    <dbReference type="NCBI Taxonomy" id="931172"/>
    <lineage>
        <taxon>Eukaryota</taxon>
        <taxon>Metazoa</taxon>
        <taxon>Ecdysozoa</taxon>
        <taxon>Arthropoda</taxon>
        <taxon>Chelicerata</taxon>
        <taxon>Arachnida</taxon>
        <taxon>Araneae</taxon>
        <taxon>Araneomorphae</taxon>
        <taxon>Entelegynae</taxon>
        <taxon>Araneoidea</taxon>
        <taxon>Linyphiidae</taxon>
        <taxon>Erigoninae</taxon>
        <taxon>Oedothorax</taxon>
    </lineage>
</organism>
<evidence type="ECO:0000259" key="6">
    <source>
        <dbReference type="Pfam" id="PF00151"/>
    </source>
</evidence>
<protein>
    <recommendedName>
        <fullName evidence="6">Lipase domain-containing protein</fullName>
    </recommendedName>
</protein>
<evidence type="ECO:0000256" key="5">
    <source>
        <dbReference type="SAM" id="SignalP"/>
    </source>
</evidence>
<dbReference type="Proteomes" id="UP000827092">
    <property type="component" value="Unassembled WGS sequence"/>
</dbReference>
<proteinExistence type="inferred from homology"/>
<dbReference type="AlphaFoldDB" id="A0AAV6V8A9"/>
<feature type="chain" id="PRO_5043731166" description="Lipase domain-containing protein" evidence="5">
    <location>
        <begin position="19"/>
        <end position="375"/>
    </location>
</feature>
<dbReference type="EMBL" id="JAFNEN010000139">
    <property type="protein sequence ID" value="KAG8192467.1"/>
    <property type="molecule type" value="Genomic_DNA"/>
</dbReference>
<dbReference type="InterPro" id="IPR000734">
    <property type="entry name" value="TAG_lipase"/>
</dbReference>
<dbReference type="SUPFAM" id="SSF53474">
    <property type="entry name" value="alpha/beta-Hydrolases"/>
    <property type="match status" value="1"/>
</dbReference>
<dbReference type="GO" id="GO:0016298">
    <property type="term" value="F:lipase activity"/>
    <property type="evidence" value="ECO:0007669"/>
    <property type="project" value="InterPro"/>
</dbReference>
<evidence type="ECO:0000313" key="8">
    <source>
        <dbReference type="Proteomes" id="UP000827092"/>
    </source>
</evidence>
<comment type="subcellular location">
    <subcellularLocation>
        <location evidence="1">Secreted</location>
    </subcellularLocation>
</comment>
<gene>
    <name evidence="7" type="ORF">JTE90_017996</name>
</gene>
<feature type="domain" description="Lipase" evidence="6">
    <location>
        <begin position="45"/>
        <end position="367"/>
    </location>
</feature>
<evidence type="ECO:0000256" key="3">
    <source>
        <dbReference type="ARBA" id="ARBA00022525"/>
    </source>
</evidence>
<dbReference type="CDD" id="cd00707">
    <property type="entry name" value="Pancreat_lipase_like"/>
    <property type="match status" value="1"/>
</dbReference>
<evidence type="ECO:0000256" key="1">
    <source>
        <dbReference type="ARBA" id="ARBA00004613"/>
    </source>
</evidence>
<dbReference type="Gene3D" id="3.40.50.1820">
    <property type="entry name" value="alpha/beta hydrolase"/>
    <property type="match status" value="1"/>
</dbReference>
<keyword evidence="8" id="KW-1185">Reference proteome</keyword>
<evidence type="ECO:0000313" key="7">
    <source>
        <dbReference type="EMBL" id="KAG8192467.1"/>
    </source>
</evidence>
<dbReference type="InterPro" id="IPR033906">
    <property type="entry name" value="Lipase_N"/>
</dbReference>
<feature type="signal peptide" evidence="5">
    <location>
        <begin position="1"/>
        <end position="18"/>
    </location>
</feature>
<comment type="caution">
    <text evidence="7">The sequence shown here is derived from an EMBL/GenBank/DDBJ whole genome shotgun (WGS) entry which is preliminary data.</text>
</comment>
<dbReference type="PANTHER" id="PTHR11610:SF178">
    <property type="entry name" value="LIPASE MEMBER H-A-LIKE PROTEIN"/>
    <property type="match status" value="1"/>
</dbReference>
<accession>A0AAV6V8A9</accession>
<name>A0AAV6V8A9_9ARAC</name>